<keyword evidence="9" id="KW-0406">Ion transport</keyword>
<feature type="domain" description="TonB-dependent receptor plug" evidence="19">
    <location>
        <begin position="79"/>
        <end position="177"/>
    </location>
</feature>
<keyword evidence="6 14" id="KW-0812">Transmembrane</keyword>
<protein>
    <submittedName>
        <fullName evidence="20">Catecholate siderophore receptor</fullName>
    </submittedName>
</protein>
<evidence type="ECO:0000256" key="11">
    <source>
        <dbReference type="ARBA" id="ARBA00023136"/>
    </source>
</evidence>
<evidence type="ECO:0000256" key="6">
    <source>
        <dbReference type="ARBA" id="ARBA00022692"/>
    </source>
</evidence>
<dbReference type="InterPro" id="IPR010105">
    <property type="entry name" value="TonB_sidphr_rcpt"/>
</dbReference>
<dbReference type="PROSITE" id="PS52016">
    <property type="entry name" value="TONB_DEPENDENT_REC_3"/>
    <property type="match status" value="1"/>
</dbReference>
<evidence type="ECO:0000256" key="14">
    <source>
        <dbReference type="PROSITE-ProRule" id="PRU01360"/>
    </source>
</evidence>
<dbReference type="PANTHER" id="PTHR32552:SF89">
    <property type="entry name" value="CATECHOLATE SIDEROPHORE RECEPTOR FIU"/>
    <property type="match status" value="1"/>
</dbReference>
<dbReference type="CDD" id="cd01347">
    <property type="entry name" value="ligand_gated_channel"/>
    <property type="match status" value="1"/>
</dbReference>
<dbReference type="InterPro" id="IPR037066">
    <property type="entry name" value="Plug_dom_sf"/>
</dbReference>
<accession>A0A1H4UHL5</accession>
<evidence type="ECO:0000256" key="5">
    <source>
        <dbReference type="ARBA" id="ARBA00022496"/>
    </source>
</evidence>
<dbReference type="AlphaFoldDB" id="A0A1H4UHL5"/>
<organism evidence="20 21">
    <name type="scientific">Pseudomonas frederiksbergensis</name>
    <dbReference type="NCBI Taxonomy" id="104087"/>
    <lineage>
        <taxon>Bacteria</taxon>
        <taxon>Pseudomonadati</taxon>
        <taxon>Pseudomonadota</taxon>
        <taxon>Gammaproteobacteria</taxon>
        <taxon>Pseudomonadales</taxon>
        <taxon>Pseudomonadaceae</taxon>
        <taxon>Pseudomonas</taxon>
    </lineage>
</organism>
<name>A0A1H4UHL5_9PSED</name>
<dbReference type="Pfam" id="PF00593">
    <property type="entry name" value="TonB_dep_Rec_b-barrel"/>
    <property type="match status" value="1"/>
</dbReference>
<dbReference type="Gene3D" id="2.170.130.10">
    <property type="entry name" value="TonB-dependent receptor, plug domain"/>
    <property type="match status" value="1"/>
</dbReference>
<evidence type="ECO:0000256" key="1">
    <source>
        <dbReference type="ARBA" id="ARBA00004571"/>
    </source>
</evidence>
<dbReference type="PROSITE" id="PS01156">
    <property type="entry name" value="TONB_DEPENDENT_REC_2"/>
    <property type="match status" value="1"/>
</dbReference>
<evidence type="ECO:0000256" key="13">
    <source>
        <dbReference type="ARBA" id="ARBA00023237"/>
    </source>
</evidence>
<evidence type="ECO:0000259" key="19">
    <source>
        <dbReference type="Pfam" id="PF07715"/>
    </source>
</evidence>
<dbReference type="GO" id="GO:0015344">
    <property type="term" value="F:siderophore uptake transmembrane transporter activity"/>
    <property type="evidence" value="ECO:0007669"/>
    <property type="project" value="TreeGrafter"/>
</dbReference>
<dbReference type="RefSeq" id="WP_074873709.1">
    <property type="nucleotide sequence ID" value="NZ_FNTF01000002.1"/>
</dbReference>
<dbReference type="Pfam" id="PF07715">
    <property type="entry name" value="Plug"/>
    <property type="match status" value="1"/>
</dbReference>
<keyword evidence="10 16" id="KW-0798">TonB box</keyword>
<evidence type="ECO:0000256" key="10">
    <source>
        <dbReference type="ARBA" id="ARBA00023077"/>
    </source>
</evidence>
<evidence type="ECO:0000256" key="4">
    <source>
        <dbReference type="ARBA" id="ARBA00022452"/>
    </source>
</evidence>
<keyword evidence="8" id="KW-0408">Iron</keyword>
<evidence type="ECO:0000256" key="12">
    <source>
        <dbReference type="ARBA" id="ARBA00023170"/>
    </source>
</evidence>
<proteinExistence type="inferred from homology"/>
<dbReference type="EMBL" id="FNTF01000002">
    <property type="protein sequence ID" value="SEC67634.1"/>
    <property type="molecule type" value="Genomic_DNA"/>
</dbReference>
<evidence type="ECO:0000313" key="21">
    <source>
        <dbReference type="Proteomes" id="UP000183114"/>
    </source>
</evidence>
<keyword evidence="5" id="KW-0410">Iron transport</keyword>
<sequence length="753" mass="81628">MSRQQSQLPVSSPRLLASAIGVAITAGSAGHMAFAAEKTDEKAPGNVISLGATAINGEAQDETSYKTDTSANKKYTAPLRETPKTVTVIPQQVIRDTGATSLVDALRTTPGITFGAGEGGNPAGDRPIIRGFNAESDVFIDGMRDPASQSREIFNVESIEVSKGPGSAFTGAGSTGGSLNLVSKTAKLGNAYNGGFTWGSDQTKRTTLDLNQQMTDTSAFRLNLMKHEANVAGRDAVDVSRWGVAPSFAFGLGTDTRLTVGYYHVETDDMPDYGLPLSLSPNRSKYNVDKPVHVDRDNFYGLTGRDYRQTSNDSGTIEIEHDLNDNLTVSNSFRMSRSTLDYIVTNPDDSKGNAALGSVYRGAKSRNSTSSGWINQTDLSAKFNTGAIEHSLVTGLEFSYQDTHNRPYILTSTASGTRCNRALFNSGDCTSLQNPTPGDHWNGSITDSAAFTDTDTKTAAAYVFDTLKFNEQWSLNLGLRYDNYQVKSSGHANASSTVPANDFSRENTSDLVNYQIGVVYNPLPNGSIYAAYSTSSNPSGETSGNGGLELAANNSDLDPEKNRNYEIGTKWDFFGDDLSLTAALFRTEKTNARMNDPDGATTQVLDGEQRVNGVELSYSGKLTRNWRVFGGYTYMESEVVKTTLAADEGNHMPSTPRNNFTFWSTYDLVPDKLTVGAGATFVDSQFGNIANSVEIPSYWRYDAMASYALTKNVDLQLNVQNLTDKRYFDQVFQTHYAHVAAGRTALLSANFHF</sequence>
<keyword evidence="3 14" id="KW-0813">Transport</keyword>
<dbReference type="NCBIfam" id="TIGR01783">
    <property type="entry name" value="TonB-siderophor"/>
    <property type="match status" value="1"/>
</dbReference>
<evidence type="ECO:0000256" key="15">
    <source>
        <dbReference type="PROSITE-ProRule" id="PRU10144"/>
    </source>
</evidence>
<evidence type="ECO:0000256" key="8">
    <source>
        <dbReference type="ARBA" id="ARBA00023004"/>
    </source>
</evidence>
<comment type="subcellular location">
    <subcellularLocation>
        <location evidence="1 14">Cell outer membrane</location>
        <topology evidence="1 14">Multi-pass membrane protein</topology>
    </subcellularLocation>
</comment>
<dbReference type="InterPro" id="IPR012910">
    <property type="entry name" value="Plug_dom"/>
</dbReference>
<evidence type="ECO:0000256" key="3">
    <source>
        <dbReference type="ARBA" id="ARBA00022448"/>
    </source>
</evidence>
<evidence type="ECO:0000313" key="20">
    <source>
        <dbReference type="EMBL" id="SEC67634.1"/>
    </source>
</evidence>
<keyword evidence="11 14" id="KW-0472">Membrane</keyword>
<keyword evidence="13 14" id="KW-0998">Cell outer membrane</keyword>
<dbReference type="GO" id="GO:0009279">
    <property type="term" value="C:cell outer membrane"/>
    <property type="evidence" value="ECO:0007669"/>
    <property type="project" value="UniProtKB-SubCell"/>
</dbReference>
<feature type="domain" description="TonB-dependent receptor-like beta-barrel" evidence="18">
    <location>
        <begin position="251"/>
        <end position="722"/>
    </location>
</feature>
<dbReference type="Gene3D" id="2.40.170.20">
    <property type="entry name" value="TonB-dependent receptor, beta-barrel domain"/>
    <property type="match status" value="1"/>
</dbReference>
<comment type="similarity">
    <text evidence="2 14 16">Belongs to the TonB-dependent receptor family.</text>
</comment>
<feature type="short sequence motif" description="TonB C-terminal box" evidence="15">
    <location>
        <begin position="736"/>
        <end position="753"/>
    </location>
</feature>
<dbReference type="GO" id="GO:0015891">
    <property type="term" value="P:siderophore transport"/>
    <property type="evidence" value="ECO:0007669"/>
    <property type="project" value="InterPro"/>
</dbReference>
<dbReference type="FunFam" id="2.170.130.10:FF:000001">
    <property type="entry name" value="Catecholate siderophore TonB-dependent receptor"/>
    <property type="match status" value="1"/>
</dbReference>
<keyword evidence="7" id="KW-0732">Signal</keyword>
<keyword evidence="12 20" id="KW-0675">Receptor</keyword>
<dbReference type="SUPFAM" id="SSF56935">
    <property type="entry name" value="Porins"/>
    <property type="match status" value="1"/>
</dbReference>
<reference evidence="20 21" key="1">
    <citation type="submission" date="2016-10" db="EMBL/GenBank/DDBJ databases">
        <authorList>
            <person name="de Groot N.N."/>
        </authorList>
    </citation>
    <scope>NUCLEOTIDE SEQUENCE [LARGE SCALE GENOMIC DNA]</scope>
    <source>
        <strain evidence="20 21">BS3655</strain>
    </source>
</reference>
<feature type="region of interest" description="Disordered" evidence="17">
    <location>
        <begin position="534"/>
        <end position="557"/>
    </location>
</feature>
<evidence type="ECO:0000256" key="7">
    <source>
        <dbReference type="ARBA" id="ARBA00022729"/>
    </source>
</evidence>
<gene>
    <name evidence="20" type="ORF">SAMN04490185_1877</name>
</gene>
<dbReference type="InterPro" id="IPR000531">
    <property type="entry name" value="Beta-barrel_TonB"/>
</dbReference>
<evidence type="ECO:0000256" key="9">
    <source>
        <dbReference type="ARBA" id="ARBA00023065"/>
    </source>
</evidence>
<dbReference type="PANTHER" id="PTHR32552">
    <property type="entry name" value="FERRICHROME IRON RECEPTOR-RELATED"/>
    <property type="match status" value="1"/>
</dbReference>
<dbReference type="Proteomes" id="UP000183114">
    <property type="component" value="Unassembled WGS sequence"/>
</dbReference>
<evidence type="ECO:0000259" key="18">
    <source>
        <dbReference type="Pfam" id="PF00593"/>
    </source>
</evidence>
<dbReference type="InterPro" id="IPR036942">
    <property type="entry name" value="Beta-barrel_TonB_sf"/>
</dbReference>
<evidence type="ECO:0000256" key="16">
    <source>
        <dbReference type="RuleBase" id="RU003357"/>
    </source>
</evidence>
<dbReference type="GO" id="GO:0038023">
    <property type="term" value="F:signaling receptor activity"/>
    <property type="evidence" value="ECO:0007669"/>
    <property type="project" value="InterPro"/>
</dbReference>
<dbReference type="InterPro" id="IPR010917">
    <property type="entry name" value="TonB_rcpt_CS"/>
</dbReference>
<evidence type="ECO:0000256" key="17">
    <source>
        <dbReference type="SAM" id="MobiDB-lite"/>
    </source>
</evidence>
<evidence type="ECO:0000256" key="2">
    <source>
        <dbReference type="ARBA" id="ARBA00009810"/>
    </source>
</evidence>
<dbReference type="InterPro" id="IPR039426">
    <property type="entry name" value="TonB-dep_rcpt-like"/>
</dbReference>
<keyword evidence="4 14" id="KW-1134">Transmembrane beta strand</keyword>